<keyword evidence="9" id="KW-1185">Reference proteome</keyword>
<dbReference type="PANTHER" id="PTHR43289:SF34">
    <property type="entry name" value="SERINE_THREONINE-PROTEIN KINASE YBDM-RELATED"/>
    <property type="match status" value="1"/>
</dbReference>
<accession>A0ABW2CBG6</accession>
<organism evidence="8 9">
    <name type="scientific">Actinomadura yumaensis</name>
    <dbReference type="NCBI Taxonomy" id="111807"/>
    <lineage>
        <taxon>Bacteria</taxon>
        <taxon>Bacillati</taxon>
        <taxon>Actinomycetota</taxon>
        <taxon>Actinomycetes</taxon>
        <taxon>Streptosporangiales</taxon>
        <taxon>Thermomonosporaceae</taxon>
        <taxon>Actinomadura</taxon>
    </lineage>
</organism>
<dbReference type="PROSITE" id="PS50011">
    <property type="entry name" value="PROTEIN_KINASE_DOM"/>
    <property type="match status" value="1"/>
</dbReference>
<evidence type="ECO:0000259" key="7">
    <source>
        <dbReference type="PROSITE" id="PS50011"/>
    </source>
</evidence>
<evidence type="ECO:0000256" key="1">
    <source>
        <dbReference type="ARBA" id="ARBA00022679"/>
    </source>
</evidence>
<evidence type="ECO:0000256" key="5">
    <source>
        <dbReference type="PROSITE-ProRule" id="PRU10141"/>
    </source>
</evidence>
<feature type="compositionally biased region" description="Low complexity" evidence="6">
    <location>
        <begin position="441"/>
        <end position="451"/>
    </location>
</feature>
<sequence>MDATEHGGGAAPLVPGDPPAIGRFTLLGRLGAGGMGVVYLARDESGRRVAVKALRSAAANDPSARARFRAEAGYARRVASSWTARVIEDGSALVRPFIVSEYIEGPPLARVVERDGPLPAATVEAVAIGVAAALAAIHGAGLVHRDLKPANVLLARSGPWVIDFGIARAVDLAQGPTQSGFVMGSPGWIAPERLLGGPATPASDVFGWGCLVAYAATGRHPFGAGDGDLVAGRIVHLPPDLAGLPEPLHGLVSAAIAKDPSDRPSVDDLLLALLAARSEARTQRPPSAQAADGVETAPAGTAAEAIAALWQPPPVPPTDPPAATQDPRPPDVATRLPDGTPSERREERRRTGAPWLRAGLPAALASTAAVVAVAVAVSLDAGAGAGEPGRTVTRPPSGGRVGEDVSEGRAVPSARKIPAPDPPPNGSRGADAPGPSGGGAAPAAPTSGKKSTPPPAPSSGGPTATPTVPPTWLPGVPPWHGKPRKPRKKQRPRSGSGFSDGRW</sequence>
<keyword evidence="3 8" id="KW-0418">Kinase</keyword>
<proteinExistence type="predicted"/>
<dbReference type="EMBL" id="JBHSXS010000001">
    <property type="protein sequence ID" value="MFC6878280.1"/>
    <property type="molecule type" value="Genomic_DNA"/>
</dbReference>
<dbReference type="InterPro" id="IPR008271">
    <property type="entry name" value="Ser/Thr_kinase_AS"/>
</dbReference>
<evidence type="ECO:0000256" key="3">
    <source>
        <dbReference type="ARBA" id="ARBA00022777"/>
    </source>
</evidence>
<dbReference type="GO" id="GO:0004674">
    <property type="term" value="F:protein serine/threonine kinase activity"/>
    <property type="evidence" value="ECO:0007669"/>
    <property type="project" value="UniProtKB-EC"/>
</dbReference>
<feature type="compositionally biased region" description="Basic and acidic residues" evidence="6">
    <location>
        <begin position="341"/>
        <end position="350"/>
    </location>
</feature>
<evidence type="ECO:0000313" key="9">
    <source>
        <dbReference type="Proteomes" id="UP001596380"/>
    </source>
</evidence>
<gene>
    <name evidence="8" type="ORF">ACFQKB_00730</name>
</gene>
<dbReference type="InterPro" id="IPR017441">
    <property type="entry name" value="Protein_kinase_ATP_BS"/>
</dbReference>
<feature type="compositionally biased region" description="Pro residues" evidence="6">
    <location>
        <begin position="467"/>
        <end position="477"/>
    </location>
</feature>
<evidence type="ECO:0000256" key="6">
    <source>
        <dbReference type="SAM" id="MobiDB-lite"/>
    </source>
</evidence>
<dbReference type="InterPro" id="IPR011009">
    <property type="entry name" value="Kinase-like_dom_sf"/>
</dbReference>
<dbReference type="Pfam" id="PF00069">
    <property type="entry name" value="Pkinase"/>
    <property type="match status" value="1"/>
</dbReference>
<feature type="region of interest" description="Disordered" evidence="6">
    <location>
        <begin position="382"/>
        <end position="503"/>
    </location>
</feature>
<evidence type="ECO:0000256" key="4">
    <source>
        <dbReference type="ARBA" id="ARBA00022840"/>
    </source>
</evidence>
<reference evidence="9" key="1">
    <citation type="journal article" date="2019" name="Int. J. Syst. Evol. Microbiol.">
        <title>The Global Catalogue of Microorganisms (GCM) 10K type strain sequencing project: providing services to taxonomists for standard genome sequencing and annotation.</title>
        <authorList>
            <consortium name="The Broad Institute Genomics Platform"/>
            <consortium name="The Broad Institute Genome Sequencing Center for Infectious Disease"/>
            <person name="Wu L."/>
            <person name="Ma J."/>
        </authorList>
    </citation>
    <scope>NUCLEOTIDE SEQUENCE [LARGE SCALE GENOMIC DNA]</scope>
    <source>
        <strain evidence="9">JCM 3369</strain>
    </source>
</reference>
<dbReference type="Gene3D" id="1.10.510.10">
    <property type="entry name" value="Transferase(Phosphotransferase) domain 1"/>
    <property type="match status" value="1"/>
</dbReference>
<dbReference type="InterPro" id="IPR000719">
    <property type="entry name" value="Prot_kinase_dom"/>
</dbReference>
<dbReference type="SUPFAM" id="SSF56112">
    <property type="entry name" value="Protein kinase-like (PK-like)"/>
    <property type="match status" value="1"/>
</dbReference>
<feature type="region of interest" description="Disordered" evidence="6">
    <location>
        <begin position="280"/>
        <end position="353"/>
    </location>
</feature>
<feature type="binding site" evidence="5">
    <location>
        <position position="52"/>
    </location>
    <ligand>
        <name>ATP</name>
        <dbReference type="ChEBI" id="CHEBI:30616"/>
    </ligand>
</feature>
<dbReference type="EC" id="2.7.11.1" evidence="8"/>
<keyword evidence="4 5" id="KW-0067">ATP-binding</keyword>
<protein>
    <submittedName>
        <fullName evidence="8">Serine/threonine-protein kinase</fullName>
        <ecNumber evidence="8">2.7.11.1</ecNumber>
    </submittedName>
</protein>
<feature type="compositionally biased region" description="Low complexity" evidence="6">
    <location>
        <begin position="297"/>
        <end position="308"/>
    </location>
</feature>
<dbReference type="RefSeq" id="WP_160820082.1">
    <property type="nucleotide sequence ID" value="NZ_JBHSXE010000001.1"/>
</dbReference>
<dbReference type="PROSITE" id="PS00107">
    <property type="entry name" value="PROTEIN_KINASE_ATP"/>
    <property type="match status" value="1"/>
</dbReference>
<dbReference type="PROSITE" id="PS00108">
    <property type="entry name" value="PROTEIN_KINASE_ST"/>
    <property type="match status" value="1"/>
</dbReference>
<name>A0ABW2CBG6_9ACTN</name>
<dbReference type="SMART" id="SM00220">
    <property type="entry name" value="S_TKc"/>
    <property type="match status" value="1"/>
</dbReference>
<dbReference type="PANTHER" id="PTHR43289">
    <property type="entry name" value="MITOGEN-ACTIVATED PROTEIN KINASE KINASE KINASE 20-RELATED"/>
    <property type="match status" value="1"/>
</dbReference>
<dbReference type="Proteomes" id="UP001596380">
    <property type="component" value="Unassembled WGS sequence"/>
</dbReference>
<feature type="compositionally biased region" description="Basic residues" evidence="6">
    <location>
        <begin position="481"/>
        <end position="492"/>
    </location>
</feature>
<dbReference type="CDD" id="cd14014">
    <property type="entry name" value="STKc_PknB_like"/>
    <property type="match status" value="1"/>
</dbReference>
<keyword evidence="1 8" id="KW-0808">Transferase</keyword>
<evidence type="ECO:0000313" key="8">
    <source>
        <dbReference type="EMBL" id="MFC6878280.1"/>
    </source>
</evidence>
<comment type="caution">
    <text evidence="8">The sequence shown here is derived from an EMBL/GenBank/DDBJ whole genome shotgun (WGS) entry which is preliminary data.</text>
</comment>
<keyword evidence="2 5" id="KW-0547">Nucleotide-binding</keyword>
<evidence type="ECO:0000256" key="2">
    <source>
        <dbReference type="ARBA" id="ARBA00022741"/>
    </source>
</evidence>
<feature type="domain" description="Protein kinase" evidence="7">
    <location>
        <begin position="24"/>
        <end position="274"/>
    </location>
</feature>
<feature type="compositionally biased region" description="Pro residues" evidence="6">
    <location>
        <begin position="311"/>
        <end position="320"/>
    </location>
</feature>
<dbReference type="Gene3D" id="3.30.200.20">
    <property type="entry name" value="Phosphorylase Kinase, domain 1"/>
    <property type="match status" value="1"/>
</dbReference>